<sequence length="204" mass="24087">MRTPNTKDVSLLLQEGNARGFPEMLGLLDCMHWEWKNCPTAWHDTHRGHHNKPTIILEAVASKDLWIWHSFFGMAGSHNDLNVLEHSPLFDNPIHGRHTLVNYVVNIHHYTMRYFLTDGIYPRWAILIQLISHPTSGKERLFAMNHNATRKDMERAFGVFQGRWAIIYNPVRYWQKNDLFKIIKMCIILHNMIIEDERHTNLQP</sequence>
<name>A0AAD9X6S0_9ROSI</name>
<dbReference type="PANTHER" id="PTHR47150">
    <property type="entry name" value="OS12G0169200 PROTEIN"/>
    <property type="match status" value="1"/>
</dbReference>
<gene>
    <name evidence="1" type="ORF">Ddye_013623</name>
</gene>
<evidence type="ECO:0000313" key="1">
    <source>
        <dbReference type="EMBL" id="KAK2653767.1"/>
    </source>
</evidence>
<proteinExistence type="predicted"/>
<dbReference type="Proteomes" id="UP001280121">
    <property type="component" value="Unassembled WGS sequence"/>
</dbReference>
<reference evidence="1" key="1">
    <citation type="journal article" date="2023" name="Plant J.">
        <title>Genome sequences and population genomics provide insights into the demographic history, inbreeding, and mutation load of two 'living fossil' tree species of Dipteronia.</title>
        <authorList>
            <person name="Feng Y."/>
            <person name="Comes H.P."/>
            <person name="Chen J."/>
            <person name="Zhu S."/>
            <person name="Lu R."/>
            <person name="Zhang X."/>
            <person name="Li P."/>
            <person name="Qiu J."/>
            <person name="Olsen K.M."/>
            <person name="Qiu Y."/>
        </authorList>
    </citation>
    <scope>NUCLEOTIDE SEQUENCE</scope>
    <source>
        <strain evidence="1">KIB01</strain>
    </source>
</reference>
<accession>A0AAD9X6S0</accession>
<dbReference type="Pfam" id="PF04827">
    <property type="entry name" value="Plant_tran"/>
    <property type="match status" value="1"/>
</dbReference>
<comment type="caution">
    <text evidence="1">The sequence shown here is derived from an EMBL/GenBank/DDBJ whole genome shotgun (WGS) entry which is preliminary data.</text>
</comment>
<dbReference type="AlphaFoldDB" id="A0AAD9X6S0"/>
<dbReference type="PANTHER" id="PTHR47150:SF7">
    <property type="entry name" value="NUCLEASE"/>
    <property type="match status" value="1"/>
</dbReference>
<dbReference type="EMBL" id="JANJYI010000004">
    <property type="protein sequence ID" value="KAK2653767.1"/>
    <property type="molecule type" value="Genomic_DNA"/>
</dbReference>
<protein>
    <submittedName>
        <fullName evidence="1">Uncharacterized protein</fullName>
    </submittedName>
</protein>
<keyword evidence="2" id="KW-1185">Reference proteome</keyword>
<dbReference type="InterPro" id="IPR006912">
    <property type="entry name" value="Harbinger_derived_prot"/>
</dbReference>
<organism evidence="1 2">
    <name type="scientific">Dipteronia dyeriana</name>
    <dbReference type="NCBI Taxonomy" id="168575"/>
    <lineage>
        <taxon>Eukaryota</taxon>
        <taxon>Viridiplantae</taxon>
        <taxon>Streptophyta</taxon>
        <taxon>Embryophyta</taxon>
        <taxon>Tracheophyta</taxon>
        <taxon>Spermatophyta</taxon>
        <taxon>Magnoliopsida</taxon>
        <taxon>eudicotyledons</taxon>
        <taxon>Gunneridae</taxon>
        <taxon>Pentapetalae</taxon>
        <taxon>rosids</taxon>
        <taxon>malvids</taxon>
        <taxon>Sapindales</taxon>
        <taxon>Sapindaceae</taxon>
        <taxon>Hippocastanoideae</taxon>
        <taxon>Acereae</taxon>
        <taxon>Dipteronia</taxon>
    </lineage>
</organism>
<evidence type="ECO:0000313" key="2">
    <source>
        <dbReference type="Proteomes" id="UP001280121"/>
    </source>
</evidence>